<name>A0A841BHB3_9ACTN</name>
<comment type="caution">
    <text evidence="3">The sequence shown here is derived from an EMBL/GenBank/DDBJ whole genome shotgun (WGS) entry which is preliminary data.</text>
</comment>
<evidence type="ECO:0000313" key="4">
    <source>
        <dbReference type="Proteomes" id="UP000587527"/>
    </source>
</evidence>
<organism evidence="3 4">
    <name type="scientific">Allocatelliglobosispora scoriae</name>
    <dbReference type="NCBI Taxonomy" id="643052"/>
    <lineage>
        <taxon>Bacteria</taxon>
        <taxon>Bacillati</taxon>
        <taxon>Actinomycetota</taxon>
        <taxon>Actinomycetes</taxon>
        <taxon>Micromonosporales</taxon>
        <taxon>Micromonosporaceae</taxon>
        <taxon>Allocatelliglobosispora</taxon>
    </lineage>
</organism>
<dbReference type="Proteomes" id="UP000587527">
    <property type="component" value="Unassembled WGS sequence"/>
</dbReference>
<evidence type="ECO:0000256" key="2">
    <source>
        <dbReference type="SAM" id="Phobius"/>
    </source>
</evidence>
<keyword evidence="2" id="KW-0472">Membrane</keyword>
<dbReference type="RefSeq" id="WP_184831287.1">
    <property type="nucleotide sequence ID" value="NZ_JACHMN010000001.1"/>
</dbReference>
<keyword evidence="2" id="KW-0812">Transmembrane</keyword>
<proteinExistence type="predicted"/>
<accession>A0A841BHB3</accession>
<keyword evidence="4" id="KW-1185">Reference proteome</keyword>
<gene>
    <name evidence="3" type="ORF">F4553_000404</name>
</gene>
<dbReference type="AlphaFoldDB" id="A0A841BHB3"/>
<evidence type="ECO:0000256" key="1">
    <source>
        <dbReference type="SAM" id="MobiDB-lite"/>
    </source>
</evidence>
<keyword evidence="2" id="KW-1133">Transmembrane helix</keyword>
<reference evidence="3 4" key="1">
    <citation type="submission" date="2020-08" db="EMBL/GenBank/DDBJ databases">
        <title>Sequencing the genomes of 1000 actinobacteria strains.</title>
        <authorList>
            <person name="Klenk H.-P."/>
        </authorList>
    </citation>
    <scope>NUCLEOTIDE SEQUENCE [LARGE SCALE GENOMIC DNA]</scope>
    <source>
        <strain evidence="3 4">DSM 45362</strain>
    </source>
</reference>
<feature type="region of interest" description="Disordered" evidence="1">
    <location>
        <begin position="42"/>
        <end position="64"/>
    </location>
</feature>
<sequence length="64" mass="6822">MPTVVGNWLLDAPASDGVVWLTVGCLALTGVAVVALVLHREHEHERELANDTEPEVPGPPEEPS</sequence>
<feature type="transmembrane region" description="Helical" evidence="2">
    <location>
        <begin position="18"/>
        <end position="38"/>
    </location>
</feature>
<dbReference type="EMBL" id="JACHMN010000001">
    <property type="protein sequence ID" value="MBB5867025.1"/>
    <property type="molecule type" value="Genomic_DNA"/>
</dbReference>
<protein>
    <submittedName>
        <fullName evidence="3">Uncharacterized protein</fullName>
    </submittedName>
</protein>
<evidence type="ECO:0000313" key="3">
    <source>
        <dbReference type="EMBL" id="MBB5867025.1"/>
    </source>
</evidence>